<proteinExistence type="predicted"/>
<keyword evidence="8" id="KW-1185">Reference proteome</keyword>
<dbReference type="PROSITE" id="PS51698">
    <property type="entry name" value="U_BOX"/>
    <property type="match status" value="1"/>
</dbReference>
<dbReference type="InterPro" id="IPR013083">
    <property type="entry name" value="Znf_RING/FYVE/PHD"/>
</dbReference>
<dbReference type="Gene3D" id="1.25.10.10">
    <property type="entry name" value="Leucine-rich Repeat Variant"/>
    <property type="match status" value="1"/>
</dbReference>
<evidence type="ECO:0000313" key="9">
    <source>
        <dbReference type="RefSeq" id="XP_015891154.3"/>
    </source>
</evidence>
<dbReference type="PANTHER" id="PTHR22849">
    <property type="entry name" value="WDSAM1 PROTEIN"/>
    <property type="match status" value="1"/>
</dbReference>
<dbReference type="UniPathway" id="UPA00143"/>
<evidence type="ECO:0000256" key="1">
    <source>
        <dbReference type="ARBA" id="ARBA00000900"/>
    </source>
</evidence>
<dbReference type="Gene3D" id="3.30.40.10">
    <property type="entry name" value="Zinc/RING finger domain, C3HC4 (zinc finger)"/>
    <property type="match status" value="1"/>
</dbReference>
<protein>
    <recommendedName>
        <fullName evidence="5 7">U-box domain-containing protein</fullName>
        <ecNumber evidence="5">2.3.2.27</ecNumber>
    </recommendedName>
    <alternativeName>
        <fullName evidence="5">RING-type E3 ubiquitin transferase PUB</fullName>
    </alternativeName>
</protein>
<accession>A0A6P4A6C4</accession>
<dbReference type="SUPFAM" id="SSF48371">
    <property type="entry name" value="ARM repeat"/>
    <property type="match status" value="1"/>
</dbReference>
<feature type="domain" description="U-box" evidence="7">
    <location>
        <begin position="99"/>
        <end position="173"/>
    </location>
</feature>
<dbReference type="GeneID" id="107425651"/>
<sequence length="493" mass="55341">MFAFPFSFIQLNCTFFPLSLSLSISISLTHTQTNSSNPNLFNFLLFHIHSFISRKPGTKTNPLQKLCFVFISLISSLSHFMIFSSSFSMKEAEHQMQMAIPYLFRCPISLDLFKDPVTLCTGQTYDRSSIEKWLSAGNLTCPVTMQKLHDPTIVPNHTLRHLIHQWLQFGHQFDSDYLETIQSLSSLKHILESNDSSLDSKLDALNKIQVLSQESSSSSRNSCLLQLGFMPLLLELVFGKLEAQLSEVYIKVAEQALFCIIKLLSLGEFESLNALKEESKFLSFLVLFKQGTSVVKMNLCFLIEAISSSTETKQLFAMLGKSNVLLQEIFELVVTEQNDLASDSGIRAIWAFCSLEFNIEFLIKGGTMDVLIEYISGIERRESSLAAMAMATIEKLLGVESGKEALIKNPNAMKALVKMVFRVSDHQGSESAIESLMIICHGCLQAREEAISAGVLTQLLLLLQSQCSGRTKTKARMLLKLLRSKWNEDPKHV</sequence>
<dbReference type="SUPFAM" id="SSF57850">
    <property type="entry name" value="RING/U-box"/>
    <property type="match status" value="1"/>
</dbReference>
<dbReference type="CDD" id="cd16664">
    <property type="entry name" value="RING-Ubox_PUB"/>
    <property type="match status" value="1"/>
</dbReference>
<dbReference type="Proteomes" id="UP001652623">
    <property type="component" value="Chromosome 7"/>
</dbReference>
<feature type="chain" id="PRO_5047196788" description="U-box domain-containing protein" evidence="6">
    <location>
        <begin position="22"/>
        <end position="493"/>
    </location>
</feature>
<dbReference type="SMART" id="SM00504">
    <property type="entry name" value="Ubox"/>
    <property type="match status" value="1"/>
</dbReference>
<dbReference type="InterPro" id="IPR016024">
    <property type="entry name" value="ARM-type_fold"/>
</dbReference>
<dbReference type="Pfam" id="PF04564">
    <property type="entry name" value="U-box"/>
    <property type="match status" value="1"/>
</dbReference>
<dbReference type="KEGG" id="zju:107425651"/>
<evidence type="ECO:0000259" key="7">
    <source>
        <dbReference type="PROSITE" id="PS51698"/>
    </source>
</evidence>
<dbReference type="Pfam" id="PF25598">
    <property type="entry name" value="ARM_PUB"/>
    <property type="match status" value="1"/>
</dbReference>
<evidence type="ECO:0000256" key="6">
    <source>
        <dbReference type="SAM" id="SignalP"/>
    </source>
</evidence>
<feature type="signal peptide" evidence="6">
    <location>
        <begin position="1"/>
        <end position="21"/>
    </location>
</feature>
<dbReference type="InterPro" id="IPR011989">
    <property type="entry name" value="ARM-like"/>
</dbReference>
<comment type="catalytic activity">
    <reaction evidence="1 5">
        <text>S-ubiquitinyl-[E2 ubiquitin-conjugating enzyme]-L-cysteine + [acceptor protein]-L-lysine = [E2 ubiquitin-conjugating enzyme]-L-cysteine + N(6)-ubiquitinyl-[acceptor protein]-L-lysine.</text>
        <dbReference type="EC" id="2.3.2.27"/>
    </reaction>
</comment>
<comment type="function">
    <text evidence="5">Functions as an E3 ubiquitin ligase.</text>
</comment>
<keyword evidence="4 5" id="KW-0833">Ubl conjugation pathway</keyword>
<dbReference type="RefSeq" id="XP_015891154.3">
    <property type="nucleotide sequence ID" value="XM_016035668.4"/>
</dbReference>
<name>A0A6P4A6C4_ZIZJJ</name>
<dbReference type="InterPro" id="IPR003613">
    <property type="entry name" value="Ubox_domain"/>
</dbReference>
<dbReference type="PANTHER" id="PTHR22849:SF103">
    <property type="entry name" value="U-BOX DOMAIN-CONTAINING PROTEIN"/>
    <property type="match status" value="1"/>
</dbReference>
<organism evidence="8 9">
    <name type="scientific">Ziziphus jujuba</name>
    <name type="common">Chinese jujube</name>
    <name type="synonym">Ziziphus sativa</name>
    <dbReference type="NCBI Taxonomy" id="326968"/>
    <lineage>
        <taxon>Eukaryota</taxon>
        <taxon>Viridiplantae</taxon>
        <taxon>Streptophyta</taxon>
        <taxon>Embryophyta</taxon>
        <taxon>Tracheophyta</taxon>
        <taxon>Spermatophyta</taxon>
        <taxon>Magnoliopsida</taxon>
        <taxon>eudicotyledons</taxon>
        <taxon>Gunneridae</taxon>
        <taxon>Pentapetalae</taxon>
        <taxon>rosids</taxon>
        <taxon>fabids</taxon>
        <taxon>Rosales</taxon>
        <taxon>Rhamnaceae</taxon>
        <taxon>Paliureae</taxon>
        <taxon>Ziziphus</taxon>
    </lineage>
</organism>
<reference evidence="9" key="1">
    <citation type="submission" date="2025-08" db="UniProtKB">
        <authorList>
            <consortium name="RefSeq"/>
        </authorList>
    </citation>
    <scope>IDENTIFICATION</scope>
    <source>
        <tissue evidence="9">Seedling</tissue>
    </source>
</reference>
<gene>
    <name evidence="9" type="primary">LOC107425651</name>
</gene>
<dbReference type="InterPro" id="IPR045185">
    <property type="entry name" value="PUB22/23/24-like"/>
</dbReference>
<evidence type="ECO:0000256" key="2">
    <source>
        <dbReference type="ARBA" id="ARBA00004906"/>
    </source>
</evidence>
<dbReference type="AlphaFoldDB" id="A0A6P4A6C4"/>
<dbReference type="InParanoid" id="A0A6P4A6C4"/>
<evidence type="ECO:0000313" key="8">
    <source>
        <dbReference type="Proteomes" id="UP001652623"/>
    </source>
</evidence>
<dbReference type="InterPro" id="IPR045210">
    <property type="entry name" value="RING-Ubox_PUB"/>
</dbReference>
<keyword evidence="6" id="KW-0732">Signal</keyword>
<dbReference type="InterPro" id="IPR058678">
    <property type="entry name" value="ARM_PUB"/>
</dbReference>
<dbReference type="EC" id="2.3.2.27" evidence="5"/>
<dbReference type="GO" id="GO:0061630">
    <property type="term" value="F:ubiquitin protein ligase activity"/>
    <property type="evidence" value="ECO:0007669"/>
    <property type="project" value="UniProtKB-UniRule"/>
</dbReference>
<keyword evidence="3 5" id="KW-0808">Transferase</keyword>
<comment type="pathway">
    <text evidence="2 5">Protein modification; protein ubiquitination.</text>
</comment>
<evidence type="ECO:0000256" key="3">
    <source>
        <dbReference type="ARBA" id="ARBA00022679"/>
    </source>
</evidence>
<evidence type="ECO:0000256" key="5">
    <source>
        <dbReference type="RuleBase" id="RU369093"/>
    </source>
</evidence>
<evidence type="ECO:0000256" key="4">
    <source>
        <dbReference type="ARBA" id="ARBA00022786"/>
    </source>
</evidence>
<dbReference type="GO" id="GO:0016567">
    <property type="term" value="P:protein ubiquitination"/>
    <property type="evidence" value="ECO:0007669"/>
    <property type="project" value="UniProtKB-UniRule"/>
</dbReference>